<dbReference type="eggNOG" id="COG0438">
    <property type="taxonomic scope" value="Bacteria"/>
</dbReference>
<dbReference type="HOGENOM" id="CLU_009583_0_0_9"/>
<gene>
    <name evidence="3" type="ORF">CLOHYLEM_06264</name>
</gene>
<sequence length="361" mass="41350">MAEMKKICFVDFDMSVTGGVEQVTASLANELSGMYETFVYAVNKGGESAYKLDERVVFTEGLTGEKRLRGMIQGTFRPFIHYVKENHIDIVILMGNYPALIASFTRFFTKAKYIYCDHGGLMNQWKQKDITAIRFWDALTSHKVVVLTEKTRKDYISRFHTRPGKVACIYNWIEDKVAAARTDYNDSSRKILSVGRFGKEKGYDMLVEMAKTVLPAHPDWQWHVYGTGETFEETAAKIAEYGLGFQLILKGNVKEAYRLYSEYAFLVLPSYREGLPLVLLEASAVGLPMISFDVETGPNEIIEDGRNGFLIPPYELEKMEAKIEELISDGGKRRRFAEYDGMRDKFSKEKILKQWIEVIEE</sequence>
<evidence type="ECO:0000259" key="2">
    <source>
        <dbReference type="Pfam" id="PF13439"/>
    </source>
</evidence>
<dbReference type="InterPro" id="IPR001296">
    <property type="entry name" value="Glyco_trans_1"/>
</dbReference>
<organism evidence="3 4">
    <name type="scientific">[Clostridium] hylemonae DSM 15053</name>
    <dbReference type="NCBI Taxonomy" id="553973"/>
    <lineage>
        <taxon>Bacteria</taxon>
        <taxon>Bacillati</taxon>
        <taxon>Bacillota</taxon>
        <taxon>Clostridia</taxon>
        <taxon>Lachnospirales</taxon>
        <taxon>Lachnospiraceae</taxon>
    </lineage>
</organism>
<feature type="domain" description="Glycosyltransferase subfamily 4-like N-terminal" evidence="2">
    <location>
        <begin position="18"/>
        <end position="174"/>
    </location>
</feature>
<dbReference type="PANTHER" id="PTHR12526:SF630">
    <property type="entry name" value="GLYCOSYLTRANSFERASE"/>
    <property type="match status" value="1"/>
</dbReference>
<keyword evidence="3" id="KW-0328">Glycosyltransferase</keyword>
<dbReference type="InterPro" id="IPR028098">
    <property type="entry name" value="Glyco_trans_4-like_N"/>
</dbReference>
<dbReference type="STRING" id="553973.CLOHYLEM_06264"/>
<accession>C0C2F8</accession>
<dbReference type="AlphaFoldDB" id="C0C2F8"/>
<dbReference type="PANTHER" id="PTHR12526">
    <property type="entry name" value="GLYCOSYLTRANSFERASE"/>
    <property type="match status" value="1"/>
</dbReference>
<dbReference type="Proteomes" id="UP000004893">
    <property type="component" value="Unassembled WGS sequence"/>
</dbReference>
<evidence type="ECO:0000313" key="3">
    <source>
        <dbReference type="EMBL" id="EEG73582.1"/>
    </source>
</evidence>
<keyword evidence="4" id="KW-1185">Reference proteome</keyword>
<name>C0C2F8_9FIRM</name>
<dbReference type="GO" id="GO:0016757">
    <property type="term" value="F:glycosyltransferase activity"/>
    <property type="evidence" value="ECO:0007669"/>
    <property type="project" value="UniProtKB-KW"/>
</dbReference>
<dbReference type="EC" id="2.4.-.-" evidence="3"/>
<keyword evidence="3" id="KW-0808">Transferase</keyword>
<proteinExistence type="predicted"/>
<feature type="domain" description="Glycosyl transferase family 1" evidence="1">
    <location>
        <begin position="185"/>
        <end position="339"/>
    </location>
</feature>
<dbReference type="EMBL" id="ABYI02000023">
    <property type="protein sequence ID" value="EEG73582.1"/>
    <property type="molecule type" value="Genomic_DNA"/>
</dbReference>
<evidence type="ECO:0000313" key="4">
    <source>
        <dbReference type="Proteomes" id="UP000004893"/>
    </source>
</evidence>
<dbReference type="Gene3D" id="3.40.50.2000">
    <property type="entry name" value="Glycogen Phosphorylase B"/>
    <property type="match status" value="2"/>
</dbReference>
<dbReference type="SUPFAM" id="SSF53756">
    <property type="entry name" value="UDP-Glycosyltransferase/glycogen phosphorylase"/>
    <property type="match status" value="1"/>
</dbReference>
<dbReference type="Pfam" id="PF13439">
    <property type="entry name" value="Glyco_transf_4"/>
    <property type="match status" value="1"/>
</dbReference>
<dbReference type="Pfam" id="PF00534">
    <property type="entry name" value="Glycos_transf_1"/>
    <property type="match status" value="1"/>
</dbReference>
<evidence type="ECO:0000259" key="1">
    <source>
        <dbReference type="Pfam" id="PF00534"/>
    </source>
</evidence>
<reference evidence="3" key="1">
    <citation type="submission" date="2009-02" db="EMBL/GenBank/DDBJ databases">
        <authorList>
            <person name="Fulton L."/>
            <person name="Clifton S."/>
            <person name="Fulton B."/>
            <person name="Xu J."/>
            <person name="Minx P."/>
            <person name="Pepin K.H."/>
            <person name="Johnson M."/>
            <person name="Bhonagiri V."/>
            <person name="Nash W.E."/>
            <person name="Mardis E.R."/>
            <person name="Wilson R.K."/>
        </authorList>
    </citation>
    <scope>NUCLEOTIDE SEQUENCE [LARGE SCALE GENOMIC DNA]</scope>
    <source>
        <strain evidence="3">DSM 15053</strain>
    </source>
</reference>
<comment type="caution">
    <text evidence="3">The sequence shown here is derived from an EMBL/GenBank/DDBJ whole genome shotgun (WGS) entry which is preliminary data.</text>
</comment>
<protein>
    <submittedName>
        <fullName evidence="3">Glycosyltransferase, group 1 family protein</fullName>
        <ecNumber evidence="3">2.4.-.-</ecNumber>
    </submittedName>
</protein>
<reference evidence="3" key="2">
    <citation type="submission" date="2013-06" db="EMBL/GenBank/DDBJ databases">
        <title>Draft genome sequence of Clostridium hylemonae (DSM 15053).</title>
        <authorList>
            <person name="Sudarsanam P."/>
            <person name="Ley R."/>
            <person name="Guruge J."/>
            <person name="Turnbaugh P.J."/>
            <person name="Mahowald M."/>
            <person name="Liep D."/>
            <person name="Gordon J."/>
        </authorList>
    </citation>
    <scope>NUCLEOTIDE SEQUENCE</scope>
    <source>
        <strain evidence="3">DSM 15053</strain>
    </source>
</reference>